<evidence type="ECO:0000313" key="1">
    <source>
        <dbReference type="EMBL" id="APM40178.1"/>
    </source>
</evidence>
<sequence>MGQSLDKFTLYAIRANDIFPTVSKVISGDLSTNLSKTKDIGALSSLIKIIKNVKAVIPKEKFLYLASNIGIDQYAFEYYLKELQDIGFINVTNTNNVENTVPLFSLDIYNMLGKKLKSYNPSEIELKHFEIINNVAELPTKITDLNDILDVSANEMKLFKRIGSNCGYLDTYVSPVDGKDVLYSPIYWDENPEKLFELVDKYSHQEVFNKISAIRSSQGKPVSSIGKDLILSEAVAAGCLPTNSVESAGGRQFFVFTPTIGVKKYEKDIIKKARQIVACVRYGQEFAQITRIKNIMNVLNSLLRKGYIGDHSENIYQYGILITMGLVYPVKAYYGHKIYLNDTQENRKIFQIAIEMLRSGIITNNDINIDADDLQRIFKSDKVFSEELSTISSFKKEIPNDSNTLQKIGDILRGVDEDVFK</sequence>
<protein>
    <submittedName>
        <fullName evidence="1">Uncharacterized protein</fullName>
    </submittedName>
</protein>
<dbReference type="AlphaFoldDB" id="A0A1L5FAY1"/>
<proteinExistence type="predicted"/>
<accession>A0A1L5FAY1</accession>
<reference evidence="1 2" key="1">
    <citation type="submission" date="2016-12" db="EMBL/GenBank/DDBJ databases">
        <title>Complete genome sequence of Clostridium kluyveri JZZ isolated from the pit mud of a Chinese flavor liquor-making factory.</title>
        <authorList>
            <person name="Wang Y."/>
        </authorList>
    </citation>
    <scope>NUCLEOTIDE SEQUENCE [LARGE SCALE GENOMIC DNA]</scope>
    <source>
        <strain evidence="1 2">JZZ</strain>
    </source>
</reference>
<dbReference type="RefSeq" id="WP_073539781.1">
    <property type="nucleotide sequence ID" value="NZ_CP018335.1"/>
</dbReference>
<organism evidence="1 2">
    <name type="scientific">Clostridium kluyveri</name>
    <dbReference type="NCBI Taxonomy" id="1534"/>
    <lineage>
        <taxon>Bacteria</taxon>
        <taxon>Bacillati</taxon>
        <taxon>Bacillota</taxon>
        <taxon>Clostridia</taxon>
        <taxon>Eubacteriales</taxon>
        <taxon>Clostridiaceae</taxon>
        <taxon>Clostridium</taxon>
    </lineage>
</organism>
<dbReference type="Proteomes" id="UP000184604">
    <property type="component" value="Chromosome"/>
</dbReference>
<name>A0A1L5FAY1_CLOKL</name>
<dbReference type="EMBL" id="CP018335">
    <property type="protein sequence ID" value="APM40178.1"/>
    <property type="molecule type" value="Genomic_DNA"/>
</dbReference>
<evidence type="ECO:0000313" key="2">
    <source>
        <dbReference type="Proteomes" id="UP000184604"/>
    </source>
</evidence>
<gene>
    <name evidence="1" type="ORF">BS101_16230</name>
</gene>
<dbReference type="OrthoDB" id="7783360at2"/>